<dbReference type="RefSeq" id="YP_010051702.1">
    <property type="nucleotide sequence ID" value="NC_054446.1"/>
</dbReference>
<keyword evidence="2" id="KW-1133">Transmembrane helix</keyword>
<keyword evidence="2" id="KW-0472">Membrane</keyword>
<dbReference type="KEGG" id="vg:63926194"/>
<sequence length="193" mass="21794">MSIFTNFWSWSFLAGLVAGFVLNRSIALAHTCWLDRHRPLPDGRKRSKWKALSFDRRWLVALLAVAFLGWSVITTSANAEENARLSAEAAAFAERVQRCQAELIVAISGSRRVTADNDRLSVEERRLLADGQRVVMEFAGQLLDPATPEEQRERVRRLFERLSGNQALIDAKEAEQAQNERERPALPEPFCGS</sequence>
<feature type="transmembrane region" description="Helical" evidence="2">
    <location>
        <begin position="58"/>
        <end position="77"/>
    </location>
</feature>
<gene>
    <name evidence="3" type="primary">32</name>
    <name evidence="3" type="ORF">PBI_LEMURIA_32</name>
</gene>
<name>A0A5J6TN19_9CAUD</name>
<accession>A0A5J6TN19</accession>
<keyword evidence="2" id="KW-0812">Transmembrane</keyword>
<organism evidence="3 4">
    <name type="scientific">Mycobacterium phage Lemuria</name>
    <dbReference type="NCBI Taxonomy" id="2599868"/>
    <lineage>
        <taxon>Viruses</taxon>
        <taxon>Duplodnaviria</taxon>
        <taxon>Heunggongvirae</taxon>
        <taxon>Uroviricota</taxon>
        <taxon>Caudoviricetes</taxon>
        <taxon>Gclasvirinae</taxon>
        <taxon>Jolieduovirus</taxon>
        <taxon>Jolieduovirus lemuria</taxon>
    </lineage>
</organism>
<reference evidence="3 4" key="1">
    <citation type="submission" date="2019-07" db="EMBL/GenBank/DDBJ databases">
        <authorList>
            <person name="Divens A.M."/>
            <person name="Garlena R.A."/>
            <person name="Russell D.A."/>
            <person name="Pope W.H."/>
            <person name="Jacobs-Sera D."/>
            <person name="Hatfull G.F."/>
        </authorList>
    </citation>
    <scope>NUCLEOTIDE SEQUENCE [LARGE SCALE GENOMIC DNA]</scope>
</reference>
<evidence type="ECO:0000256" key="2">
    <source>
        <dbReference type="SAM" id="Phobius"/>
    </source>
</evidence>
<keyword evidence="4" id="KW-1185">Reference proteome</keyword>
<dbReference type="GeneID" id="63926194"/>
<dbReference type="Proteomes" id="UP000325760">
    <property type="component" value="Segment"/>
</dbReference>
<feature type="compositionally biased region" description="Basic and acidic residues" evidence="1">
    <location>
        <begin position="170"/>
        <end position="185"/>
    </location>
</feature>
<proteinExistence type="predicted"/>
<evidence type="ECO:0000256" key="1">
    <source>
        <dbReference type="SAM" id="MobiDB-lite"/>
    </source>
</evidence>
<evidence type="ECO:0000313" key="4">
    <source>
        <dbReference type="Proteomes" id="UP000325760"/>
    </source>
</evidence>
<feature type="region of interest" description="Disordered" evidence="1">
    <location>
        <begin position="169"/>
        <end position="193"/>
    </location>
</feature>
<evidence type="ECO:0000313" key="3">
    <source>
        <dbReference type="EMBL" id="QFG10112.1"/>
    </source>
</evidence>
<dbReference type="EMBL" id="MN234185">
    <property type="protein sequence ID" value="QFG10112.1"/>
    <property type="molecule type" value="Genomic_DNA"/>
</dbReference>
<protein>
    <submittedName>
        <fullName evidence="3">Uncharacterized protein</fullName>
    </submittedName>
</protein>